<evidence type="ECO:0000259" key="16">
    <source>
        <dbReference type="PROSITE" id="PS50075"/>
    </source>
</evidence>
<feature type="active site" description="Proton donor" evidence="10">
    <location>
        <position position="695"/>
    </location>
</feature>
<dbReference type="PROSITE" id="PS00373">
    <property type="entry name" value="GART"/>
    <property type="match status" value="1"/>
</dbReference>
<keyword evidence="7 9" id="KW-0560">Oxidoreductase</keyword>
<dbReference type="Gene3D" id="1.10.1200.10">
    <property type="entry name" value="ACP-like"/>
    <property type="match status" value="1"/>
</dbReference>
<feature type="binding site" evidence="12">
    <location>
        <begin position="585"/>
        <end position="588"/>
    </location>
    <ligand>
        <name>NADP(+)</name>
        <dbReference type="ChEBI" id="CHEBI:58349"/>
    </ligand>
</feature>
<dbReference type="InterPro" id="IPR016162">
    <property type="entry name" value="Ald_DH_N"/>
</dbReference>
<feature type="active site" description="Proton acceptor" evidence="10">
    <location>
        <position position="661"/>
    </location>
</feature>
<dbReference type="InterPro" id="IPR009081">
    <property type="entry name" value="PP-bd_ACP"/>
</dbReference>
<protein>
    <recommendedName>
        <fullName evidence="9">10-formyltetrahydrofolate dehydrogenase</fullName>
        <ecNumber evidence="9">1.5.1.6</ecNumber>
    </recommendedName>
</protein>
<dbReference type="InterPro" id="IPR016163">
    <property type="entry name" value="Ald_DH_C"/>
</dbReference>
<evidence type="ECO:0000256" key="1">
    <source>
        <dbReference type="ARBA" id="ARBA00007995"/>
    </source>
</evidence>
<evidence type="ECO:0000256" key="10">
    <source>
        <dbReference type="PIRSR" id="PIRSR036489-1"/>
    </source>
</evidence>
<dbReference type="Gene3D" id="3.40.309.10">
    <property type="entry name" value="Aldehyde Dehydrogenase, Chain A, domain 2"/>
    <property type="match status" value="1"/>
</dbReference>
<dbReference type="GO" id="GO:0005737">
    <property type="term" value="C:cytoplasm"/>
    <property type="evidence" value="ECO:0007669"/>
    <property type="project" value="InterPro"/>
</dbReference>
<dbReference type="SUPFAM" id="SSF53328">
    <property type="entry name" value="Formyltransferase"/>
    <property type="match status" value="1"/>
</dbReference>
<feature type="binding site" evidence="12">
    <location>
        <position position="745"/>
    </location>
    <ligand>
        <name>NADP(+)</name>
        <dbReference type="ChEBI" id="CHEBI:58349"/>
    </ligand>
</feature>
<dbReference type="GO" id="GO:0016155">
    <property type="term" value="F:formyltetrahydrofolate dehydrogenase activity"/>
    <property type="evidence" value="ECO:0007669"/>
    <property type="project" value="UniProtKB-UniRule"/>
</dbReference>
<dbReference type="SUPFAM" id="SSF53720">
    <property type="entry name" value="ALDH-like"/>
    <property type="match status" value="1"/>
</dbReference>
<dbReference type="PANTHER" id="PTHR11699">
    <property type="entry name" value="ALDEHYDE DEHYDROGENASE-RELATED"/>
    <property type="match status" value="1"/>
</dbReference>
<dbReference type="FunFam" id="3.40.50.170:FF:000002">
    <property type="entry name" value="10-formyltetrahydrofolate dehydrogenase"/>
    <property type="match status" value="1"/>
</dbReference>
<feature type="binding site" evidence="12">
    <location>
        <begin position="618"/>
        <end position="623"/>
    </location>
    <ligand>
        <name>NADP(+)</name>
        <dbReference type="ChEBI" id="CHEBI:58349"/>
    </ligand>
</feature>
<keyword evidence="4" id="KW-0597">Phosphoprotein</keyword>
<name>A0A8D0CXZ2_SANLU</name>
<gene>
    <name evidence="17" type="primary">aldh1l2</name>
</gene>
<evidence type="ECO:0000256" key="6">
    <source>
        <dbReference type="ARBA" id="ARBA00022857"/>
    </source>
</evidence>
<dbReference type="InterPro" id="IPR005793">
    <property type="entry name" value="Formyl_trans_C"/>
</dbReference>
<dbReference type="GO" id="GO:0016620">
    <property type="term" value="F:oxidoreductase activity, acting on the aldehyde or oxo group of donors, NAD or NADP as acceptor"/>
    <property type="evidence" value="ECO:0007669"/>
    <property type="project" value="InterPro"/>
</dbReference>
<dbReference type="InterPro" id="IPR016160">
    <property type="entry name" value="Ald_DH_CS_CYS"/>
</dbReference>
<feature type="site" description="Essential for catalytic activity" evidence="13">
    <location>
        <position position="156"/>
    </location>
</feature>
<dbReference type="InterPro" id="IPR001555">
    <property type="entry name" value="GART_AS"/>
</dbReference>
<dbReference type="Gene3D" id="3.40.50.170">
    <property type="entry name" value="Formyl transferase, N-terminal domain"/>
    <property type="match status" value="1"/>
</dbReference>
<evidence type="ECO:0000313" key="18">
    <source>
        <dbReference type="Proteomes" id="UP000694568"/>
    </source>
</evidence>
<evidence type="ECO:0000256" key="4">
    <source>
        <dbReference type="ARBA" id="ARBA00022553"/>
    </source>
</evidence>
<dbReference type="GO" id="GO:0006730">
    <property type="term" value="P:one-carbon metabolic process"/>
    <property type="evidence" value="ECO:0007669"/>
    <property type="project" value="UniProtKB-KW"/>
</dbReference>
<evidence type="ECO:0000256" key="13">
    <source>
        <dbReference type="PIRSR" id="PIRSR036489-4"/>
    </source>
</evidence>
<keyword evidence="5 9" id="KW-0554">One-carbon metabolism</keyword>
<sequence length="890" mass="97723">IPLRSKSSNYYQNKLKLAIIGQSVFGQEVYSNLRKQGHKVVGVFTVPDKDGKADPLAMAAEKDGTPVFKFPRWRVKGKPIPEVVDAYKAVGAELNVLPFCSQFIPMNIIDNPRHGSIIYHPSLLPLHRGASAINWTLIHGDKKAGFTVFWADDGLDTGPILLQRECAVEPTDTVDTLYNRFLFPEGIKAMVESVQLIADGKAPRVPQTEEGASYEGIQKKSNAKVNLAQPAEAVHNWIRGHDKVPGAWTVIDGQPLEIAGAPQPGLVTKNGLVLYGTDGKALLVKNLQFDDGKMIPASKYFSSGESSSLELTADEEKMAEEIRDIWKGILSNVPAVEDTTDFFKSGAASMDVVRLVEEVKQKCAGVQLQNEDVYMATTFQDFIQMFVRKLRGEDQEEELVIDYATKEVNNMTVKMPTQCFINGKFEDAENGKSYETINPTDGSVICKVSYASVGDVDRAVAAAKEAYDNGPWGKMNPRDRGSLLYKLADLMEEHQEELATIESMDSGAVYTLALKTHVGMSIQTFRYFAGWCDKIHNLWGKMQSCVCVFSCGSVCAIIIPWNYPLMMLAWKSAACLAAGNTLVLKPAQVTPLTALKFAELSAKAGIPKGVINILPGSGGMVGQRLCDHPDIRKLGFTGSTPIGKQIMKSCALSNLKKVSLELGGKSPLIIFSDCDMDKAVRMGMSSVYFNKGENCIAAGRLFVEESIHDEFISRVVEELKKMKIGDPLDRSTDHGPQNHKAHMDKLLEYCEVGLKEGATLVYGGKQVDMPGFFMEPTVFTDVEDHMFIAKEESFGPVMVVSKFKDGDVDGVLQRANATEYGLASGVFTRDINKAMYVSERLEAGTVFINTYNKTDVASPFGGFKQSGFGKDLGEDALLEYLKTKAVTVEY</sequence>
<dbReference type="InterPro" id="IPR011034">
    <property type="entry name" value="Formyl_transferase-like_C_sf"/>
</dbReference>
<evidence type="ECO:0000256" key="7">
    <source>
        <dbReference type="ARBA" id="ARBA00023002"/>
    </source>
</evidence>
<dbReference type="Ensembl" id="ENSSLUT00000024725.1">
    <property type="protein sequence ID" value="ENSSLUP00000023948.1"/>
    <property type="gene ID" value="ENSSLUG00000009723.1"/>
</dbReference>
<feature type="binding site" evidence="12">
    <location>
        <begin position="792"/>
        <end position="794"/>
    </location>
    <ligand>
        <name>NADP(+)</name>
        <dbReference type="ChEBI" id="CHEBI:58349"/>
    </ligand>
</feature>
<comment type="similarity">
    <text evidence="15">Belongs to the aldehyde dehydrogenase family.</text>
</comment>
<evidence type="ECO:0000256" key="12">
    <source>
        <dbReference type="PIRSR" id="PIRSR036489-3"/>
    </source>
</evidence>
<dbReference type="PROSITE" id="PS50075">
    <property type="entry name" value="CARRIER"/>
    <property type="match status" value="1"/>
</dbReference>
<proteinExistence type="inferred from homology"/>
<keyword evidence="6 9" id="KW-0521">NADP</keyword>
<dbReference type="GO" id="GO:0009258">
    <property type="term" value="P:10-formyltetrahydrofolate catabolic process"/>
    <property type="evidence" value="ECO:0007669"/>
    <property type="project" value="UniProtKB-UniRule"/>
</dbReference>
<dbReference type="Proteomes" id="UP000694568">
    <property type="component" value="Unplaced"/>
</dbReference>
<dbReference type="InterPro" id="IPR029510">
    <property type="entry name" value="Ald_DH_CS_GLU"/>
</dbReference>
<evidence type="ECO:0000256" key="3">
    <source>
        <dbReference type="ARBA" id="ARBA00022450"/>
    </source>
</evidence>
<dbReference type="Pfam" id="PF00171">
    <property type="entry name" value="Aldedh"/>
    <property type="match status" value="1"/>
</dbReference>
<evidence type="ECO:0000256" key="2">
    <source>
        <dbReference type="ARBA" id="ARBA00010978"/>
    </source>
</evidence>
<evidence type="ECO:0000256" key="5">
    <source>
        <dbReference type="ARBA" id="ARBA00022563"/>
    </source>
</evidence>
<dbReference type="FunFam" id="3.40.605.10:FF:000026">
    <property type="entry name" value="Aldehyde dehydrogenase, putative"/>
    <property type="match status" value="1"/>
</dbReference>
<evidence type="ECO:0000256" key="11">
    <source>
        <dbReference type="PIRSR" id="PIRSR036489-2"/>
    </source>
</evidence>
<dbReference type="Pfam" id="PF00551">
    <property type="entry name" value="Formyl_trans_N"/>
    <property type="match status" value="1"/>
</dbReference>
<dbReference type="GeneTree" id="ENSGT00940000158018"/>
<dbReference type="FunFam" id="1.10.1200.10:FF:000002">
    <property type="entry name" value="10-formyltetrahydrofolate dehydrogenase"/>
    <property type="match status" value="1"/>
</dbReference>
<evidence type="ECO:0000256" key="15">
    <source>
        <dbReference type="RuleBase" id="RU003345"/>
    </source>
</evidence>
<dbReference type="Pfam" id="PF00550">
    <property type="entry name" value="PP-binding"/>
    <property type="match status" value="1"/>
</dbReference>
<comment type="similarity">
    <text evidence="2 9">In the N-terminal section; belongs to the GART family.</text>
</comment>
<feature type="active site" description="Proton donor" evidence="10">
    <location>
        <position position="120"/>
    </location>
</feature>
<dbReference type="SUPFAM" id="SSF47336">
    <property type="entry name" value="ACP-like"/>
    <property type="match status" value="1"/>
</dbReference>
<feature type="binding site" evidence="12">
    <location>
        <begin position="638"/>
        <end position="639"/>
    </location>
    <ligand>
        <name>NADP(+)</name>
        <dbReference type="ChEBI" id="CHEBI:58349"/>
    </ligand>
</feature>
<feature type="binding site" evidence="11">
    <location>
        <position position="156"/>
    </location>
    <ligand>
        <name>(6R)-10-formyltetrahydrofolate</name>
        <dbReference type="ChEBI" id="CHEBI:195366"/>
    </ligand>
</feature>
<reference evidence="17" key="1">
    <citation type="submission" date="2025-08" db="UniProtKB">
        <authorList>
            <consortium name="Ensembl"/>
        </authorList>
    </citation>
    <scope>IDENTIFICATION</scope>
</reference>
<dbReference type="FunFam" id="3.40.309.10:FF:000008">
    <property type="entry name" value="Cytosolic 10-formyltetrahydrofolate dehydrogenase"/>
    <property type="match status" value="1"/>
</dbReference>
<evidence type="ECO:0000256" key="14">
    <source>
        <dbReference type="PROSITE-ProRule" id="PRU10007"/>
    </source>
</evidence>
<feature type="active site" evidence="14">
    <location>
        <position position="661"/>
    </location>
</feature>
<feature type="domain" description="Carrier" evidence="16">
    <location>
        <begin position="313"/>
        <end position="390"/>
    </location>
</feature>
<dbReference type="FunFam" id="3.40.605.10:FF:000001">
    <property type="entry name" value="Aldehyde dehydrogenase 1"/>
    <property type="match status" value="1"/>
</dbReference>
<reference evidence="17" key="2">
    <citation type="submission" date="2025-09" db="UniProtKB">
        <authorList>
            <consortium name="Ensembl"/>
        </authorList>
    </citation>
    <scope>IDENTIFICATION</scope>
</reference>
<comment type="similarity">
    <text evidence="1 9">In the C-terminal section; belongs to the aldehyde dehydrogenase family. ALDH1L subfamily.</text>
</comment>
<feature type="binding site" evidence="11">
    <location>
        <begin position="102"/>
        <end position="104"/>
    </location>
    <ligand>
        <name>(6R)-10-formyltetrahydrofolate</name>
        <dbReference type="ChEBI" id="CHEBI:195366"/>
    </ligand>
</feature>
<dbReference type="SUPFAM" id="SSF50486">
    <property type="entry name" value="FMT C-terminal domain-like"/>
    <property type="match status" value="1"/>
</dbReference>
<evidence type="ECO:0000256" key="8">
    <source>
        <dbReference type="ARBA" id="ARBA00048239"/>
    </source>
</evidence>
<dbReference type="InterPro" id="IPR015590">
    <property type="entry name" value="Aldehyde_DH_dom"/>
</dbReference>
<keyword evidence="18" id="KW-1185">Reference proteome</keyword>
<dbReference type="PROSITE" id="PS00070">
    <property type="entry name" value="ALDEHYDE_DEHYDR_CYS"/>
    <property type="match status" value="1"/>
</dbReference>
<dbReference type="InterPro" id="IPR036736">
    <property type="entry name" value="ACP-like_sf"/>
</dbReference>
<accession>A0A8D0CXZ2</accession>
<dbReference type="InterPro" id="IPR037022">
    <property type="entry name" value="Formyl_trans_C_sf"/>
</dbReference>
<dbReference type="AlphaFoldDB" id="A0A8D0CXZ2"/>
<keyword evidence="3" id="KW-0596">Phosphopantetheine</keyword>
<evidence type="ECO:0000313" key="17">
    <source>
        <dbReference type="Ensembl" id="ENSSLUP00000023948.1"/>
    </source>
</evidence>
<dbReference type="PROSITE" id="PS00687">
    <property type="entry name" value="ALDEHYDE_DEHYDR_GLU"/>
    <property type="match status" value="1"/>
</dbReference>
<organism evidence="17 18">
    <name type="scientific">Sander lucioperca</name>
    <name type="common">Pike-perch</name>
    <name type="synonym">Perca lucioperca</name>
    <dbReference type="NCBI Taxonomy" id="283035"/>
    <lineage>
        <taxon>Eukaryota</taxon>
        <taxon>Metazoa</taxon>
        <taxon>Chordata</taxon>
        <taxon>Craniata</taxon>
        <taxon>Vertebrata</taxon>
        <taxon>Euteleostomi</taxon>
        <taxon>Actinopterygii</taxon>
        <taxon>Neopterygii</taxon>
        <taxon>Teleostei</taxon>
        <taxon>Neoteleostei</taxon>
        <taxon>Acanthomorphata</taxon>
        <taxon>Eupercaria</taxon>
        <taxon>Perciformes</taxon>
        <taxon>Percoidei</taxon>
        <taxon>Percidae</taxon>
        <taxon>Luciopercinae</taxon>
        <taxon>Sander</taxon>
    </lineage>
</organism>
<evidence type="ECO:0000256" key="9">
    <source>
        <dbReference type="PIRNR" id="PIRNR036489"/>
    </source>
</evidence>
<dbReference type="InterPro" id="IPR036477">
    <property type="entry name" value="Formyl_transf_N_sf"/>
</dbReference>
<dbReference type="PIRSF" id="PIRSF036489">
    <property type="entry name" value="10-FTHFDH"/>
    <property type="match status" value="1"/>
</dbReference>
<dbReference type="InterPro" id="IPR016161">
    <property type="entry name" value="Ald_DH/histidinol_DH"/>
</dbReference>
<dbReference type="InterPro" id="IPR011407">
    <property type="entry name" value="10_FTHF_DH"/>
</dbReference>
<dbReference type="Gene3D" id="3.40.605.10">
    <property type="entry name" value="Aldehyde Dehydrogenase, Chain A, domain 1"/>
    <property type="match status" value="1"/>
</dbReference>
<comment type="catalytic activity">
    <reaction evidence="8">
        <text>(6R)-10-formyltetrahydrofolate + NADP(+) + H2O = (6S)-5,6,7,8-tetrahydrofolate + CO2 + NADPH + H(+)</text>
        <dbReference type="Rhea" id="RHEA:10180"/>
        <dbReference type="ChEBI" id="CHEBI:15377"/>
        <dbReference type="ChEBI" id="CHEBI:15378"/>
        <dbReference type="ChEBI" id="CHEBI:16526"/>
        <dbReference type="ChEBI" id="CHEBI:57453"/>
        <dbReference type="ChEBI" id="CHEBI:57783"/>
        <dbReference type="ChEBI" id="CHEBI:58349"/>
        <dbReference type="ChEBI" id="CHEBI:195366"/>
        <dbReference type="EC" id="1.5.1.6"/>
    </reaction>
    <physiologicalReaction direction="left-to-right" evidence="8">
        <dbReference type="Rhea" id="RHEA:10181"/>
    </physiologicalReaction>
</comment>
<dbReference type="CDD" id="cd07140">
    <property type="entry name" value="ALDH_F1L_FTFDH"/>
    <property type="match status" value="1"/>
</dbReference>
<dbReference type="InterPro" id="IPR002376">
    <property type="entry name" value="Formyl_transf_N"/>
</dbReference>
<feature type="binding site" evidence="12">
    <location>
        <begin position="559"/>
        <end position="561"/>
    </location>
    <ligand>
        <name>NADP(+)</name>
        <dbReference type="ChEBI" id="CHEBI:58349"/>
    </ligand>
</feature>
<dbReference type="EC" id="1.5.1.6" evidence="9"/>
<dbReference type="Gene3D" id="3.10.25.10">
    <property type="entry name" value="Formyl transferase, C-terminal domain"/>
    <property type="match status" value="2"/>
</dbReference>
<dbReference type="CDD" id="cd08647">
    <property type="entry name" value="FMT_core_FDH_N"/>
    <property type="match status" value="1"/>
</dbReference>
<dbReference type="Pfam" id="PF02911">
    <property type="entry name" value="Formyl_trans_C"/>
    <property type="match status" value="1"/>
</dbReference>